<dbReference type="PANTHER" id="PTHR36509:SF2">
    <property type="entry name" value="BLL3101 PROTEIN"/>
    <property type="match status" value="1"/>
</dbReference>
<accession>A0A1G7XIM2</accession>
<organism evidence="3 4">
    <name type="scientific">Paraburkholderia phenazinium</name>
    <dbReference type="NCBI Taxonomy" id="60549"/>
    <lineage>
        <taxon>Bacteria</taxon>
        <taxon>Pseudomonadati</taxon>
        <taxon>Pseudomonadota</taxon>
        <taxon>Betaproteobacteria</taxon>
        <taxon>Burkholderiales</taxon>
        <taxon>Burkholderiaceae</taxon>
        <taxon>Paraburkholderia</taxon>
    </lineage>
</organism>
<dbReference type="OrthoDB" id="104565at2"/>
<gene>
    <name evidence="3" type="ORF">SAMN05216466_105363</name>
</gene>
<dbReference type="Gene3D" id="2.60.120.600">
    <property type="entry name" value="Domain of unknown function DUF1214, C-terminal domain"/>
    <property type="match status" value="1"/>
</dbReference>
<dbReference type="AlphaFoldDB" id="A0A1G7XIM2"/>
<dbReference type="InterPro" id="IPR010621">
    <property type="entry name" value="DUF1214"/>
</dbReference>
<dbReference type="Pfam" id="PF06863">
    <property type="entry name" value="DUF1254"/>
    <property type="match status" value="1"/>
</dbReference>
<dbReference type="SUPFAM" id="SSF160935">
    <property type="entry name" value="VPA0735-like"/>
    <property type="match status" value="1"/>
</dbReference>
<dbReference type="InterPro" id="IPR037049">
    <property type="entry name" value="DUF1214_C_sf"/>
</dbReference>
<dbReference type="PANTHER" id="PTHR36509">
    <property type="entry name" value="BLL3101 PROTEIN"/>
    <property type="match status" value="1"/>
</dbReference>
<dbReference type="EMBL" id="FNCJ01000005">
    <property type="protein sequence ID" value="SDG83911.1"/>
    <property type="molecule type" value="Genomic_DNA"/>
</dbReference>
<dbReference type="Proteomes" id="UP000199706">
    <property type="component" value="Unassembled WGS sequence"/>
</dbReference>
<feature type="domain" description="DUF1254" evidence="2">
    <location>
        <begin position="59"/>
        <end position="188"/>
    </location>
</feature>
<proteinExistence type="predicted"/>
<dbReference type="Gene3D" id="2.60.40.1610">
    <property type="entry name" value="Domain of unknown function DUF1254"/>
    <property type="match status" value="1"/>
</dbReference>
<name>A0A1G7XIM2_9BURK</name>
<reference evidence="3 4" key="1">
    <citation type="submission" date="2016-10" db="EMBL/GenBank/DDBJ databases">
        <authorList>
            <person name="de Groot N.N."/>
        </authorList>
    </citation>
    <scope>NUCLEOTIDE SEQUENCE [LARGE SCALE GENOMIC DNA]</scope>
    <source>
        <strain evidence="3 4">LMG 2247</strain>
    </source>
</reference>
<protein>
    <submittedName>
        <fullName evidence="3">Uncharacterized conserved protein</fullName>
    </submittedName>
</protein>
<evidence type="ECO:0000313" key="4">
    <source>
        <dbReference type="Proteomes" id="UP000199706"/>
    </source>
</evidence>
<sequence>MSDPAAQPPLNDIARIARDAVLFTYPLYEMARMRAAASARRDAEGKLAGGSAESTLRWMNQWVHTRQLLGPQNREVVTPNSDTLYSSAWLDLSEGPLLLHVPDMSWRYYVLGLLDFYTNPFGYIGSRTTGTGAGTFLLHGPDWNGEAPQGVRALRCPTPHVWMIGRFLVDGNDDLAQVVALQDRLVFAPFGRAAARVSMLIDAGMQPRELAGDPARYARVVNRALAENPPAPESVRALENFAQVGIGPNCDSDAMSAAQREAVAHAIQQVVAELSEPQPSELGGGWFLPVAVSESYGTRYRERAQVAHNYIGALGVEEAMYVVADRDVAGVPLRGDEEYVLYFPPGGLPQTGAFWSITAYDKASRLLVENAIGRYSLGDHTPGLCYDADGGLRIAISSRQPADAVLRKNWLPVPAGAFYLALRLYEPRVTHLARTFRYPAVERNVRKR</sequence>
<feature type="domain" description="DUF1214" evidence="1">
    <location>
        <begin position="318"/>
        <end position="428"/>
    </location>
</feature>
<dbReference type="Pfam" id="PF06742">
    <property type="entry name" value="DUF1214"/>
    <property type="match status" value="1"/>
</dbReference>
<evidence type="ECO:0000259" key="1">
    <source>
        <dbReference type="Pfam" id="PF06742"/>
    </source>
</evidence>
<dbReference type="InterPro" id="IPR037050">
    <property type="entry name" value="DUF1254_sf"/>
</dbReference>
<dbReference type="InterPro" id="IPR010679">
    <property type="entry name" value="DUF1254"/>
</dbReference>
<evidence type="ECO:0000313" key="3">
    <source>
        <dbReference type="EMBL" id="SDG83911.1"/>
    </source>
</evidence>
<evidence type="ECO:0000259" key="2">
    <source>
        <dbReference type="Pfam" id="PF06863"/>
    </source>
</evidence>